<reference evidence="10" key="1">
    <citation type="submission" date="2022-11" db="UniProtKB">
        <authorList>
            <consortium name="EnsemblMetazoa"/>
        </authorList>
    </citation>
    <scope>IDENTIFICATION</scope>
</reference>
<comment type="catalytic activity">
    <reaction evidence="8">
        <text>a 1,2-diacyl-sn-glycero-3-phosphocholine + H2O = a 1-acyl-sn-glycero-3-phosphocholine + a fatty acid + H(+)</text>
        <dbReference type="Rhea" id="RHEA:15801"/>
        <dbReference type="ChEBI" id="CHEBI:15377"/>
        <dbReference type="ChEBI" id="CHEBI:15378"/>
        <dbReference type="ChEBI" id="CHEBI:28868"/>
        <dbReference type="ChEBI" id="CHEBI:57643"/>
        <dbReference type="ChEBI" id="CHEBI:58168"/>
        <dbReference type="EC" id="3.1.1.4"/>
    </reaction>
</comment>
<feature type="binding site" evidence="5">
    <location>
        <position position="82"/>
    </location>
    <ligand>
        <name>Ca(2+)</name>
        <dbReference type="ChEBI" id="CHEBI:29108"/>
    </ligand>
</feature>
<dbReference type="OMA" id="RSEWNPE"/>
<feature type="disulfide bond" evidence="6">
    <location>
        <begin position="133"/>
        <end position="154"/>
    </location>
</feature>
<dbReference type="GO" id="GO:0047498">
    <property type="term" value="F:calcium-dependent phospholipase A2 activity"/>
    <property type="evidence" value="ECO:0007669"/>
    <property type="project" value="TreeGrafter"/>
</dbReference>
<dbReference type="GO" id="GO:0005509">
    <property type="term" value="F:calcium ion binding"/>
    <property type="evidence" value="ECO:0007669"/>
    <property type="project" value="InterPro"/>
</dbReference>
<dbReference type="AlphaFoldDB" id="A0A913ZF61"/>
<feature type="binding site" evidence="5">
    <location>
        <position position="78"/>
    </location>
    <ligand>
        <name>Ca(2+)</name>
        <dbReference type="ChEBI" id="CHEBI:29108"/>
    </ligand>
</feature>
<evidence type="ECO:0000313" key="11">
    <source>
        <dbReference type="Proteomes" id="UP000887568"/>
    </source>
</evidence>
<keyword evidence="3 6" id="KW-1015">Disulfide bond</keyword>
<comment type="subcellular location">
    <subcellularLocation>
        <location evidence="1 8">Secreted</location>
    </subcellularLocation>
</comment>
<dbReference type="SUPFAM" id="SSF48619">
    <property type="entry name" value="Phospholipase A2, PLA2"/>
    <property type="match status" value="1"/>
</dbReference>
<evidence type="ECO:0000313" key="10">
    <source>
        <dbReference type="EnsemblMetazoa" id="XP_038049605.1"/>
    </source>
</evidence>
<keyword evidence="2 8" id="KW-0964">Secreted</keyword>
<dbReference type="InterPro" id="IPR033113">
    <property type="entry name" value="PLA2_histidine"/>
</dbReference>
<evidence type="ECO:0000256" key="6">
    <source>
        <dbReference type="PIRSR" id="PIRSR601211-3"/>
    </source>
</evidence>
<dbReference type="InterPro" id="IPR036444">
    <property type="entry name" value="PLipase_A2_dom_sf"/>
</dbReference>
<keyword evidence="11" id="KW-1185">Reference proteome</keyword>
<keyword evidence="5 8" id="KW-0106">Calcium</keyword>
<comment type="cofactor">
    <cofactor evidence="5">
        <name>Ca(2+)</name>
        <dbReference type="ChEBI" id="CHEBI:29108"/>
    </cofactor>
    <text evidence="5">Binds 1 Ca(2+) ion per subunit.</text>
</comment>
<evidence type="ECO:0000256" key="3">
    <source>
        <dbReference type="ARBA" id="ARBA00023157"/>
    </source>
</evidence>
<feature type="binding site" evidence="5">
    <location>
        <position position="80"/>
    </location>
    <ligand>
        <name>Ca(2+)</name>
        <dbReference type="ChEBI" id="CHEBI:29108"/>
    </ligand>
</feature>
<feature type="disulfide bond" evidence="6">
    <location>
        <begin position="79"/>
        <end position="95"/>
    </location>
</feature>
<feature type="disulfide bond" evidence="6">
    <location>
        <begin position="101"/>
        <end position="156"/>
    </location>
</feature>
<feature type="active site" evidence="4">
    <location>
        <position position="98"/>
    </location>
</feature>
<keyword evidence="8" id="KW-0732">Signal</keyword>
<protein>
    <recommendedName>
        <fullName evidence="8">Phospholipase A2</fullName>
        <ecNumber evidence="8">3.1.1.4</ecNumber>
    </recommendedName>
</protein>
<keyword evidence="8" id="KW-0443">Lipid metabolism</keyword>
<dbReference type="GO" id="GO:0005576">
    <property type="term" value="C:extracellular region"/>
    <property type="evidence" value="ECO:0007669"/>
    <property type="project" value="UniProtKB-SubCell"/>
</dbReference>
<dbReference type="Pfam" id="PF00068">
    <property type="entry name" value="Phospholip_A2_1"/>
    <property type="match status" value="1"/>
</dbReference>
<sequence length="183" mass="20150">MMMAKLRLAVFVSALVLYLNSSTCFSPVEAAGVPVNKRTTRQNEVSASSIYQLGDMTSCTTGLSLVNSGLDYNGYGCYCGYGGTGSPLDETDTCCYAHDKCYEQSPCPDSLKYSIPYKKKLSSCGTDDATITCKRASDYPWYYGSTKYCAEAICNCDKALAFCFKETRPSYNEDYCDWSNSKC</sequence>
<name>A0A913ZF61_PATMI</name>
<dbReference type="GO" id="GO:0050482">
    <property type="term" value="P:arachidonate secretion"/>
    <property type="evidence" value="ECO:0007669"/>
    <property type="project" value="InterPro"/>
</dbReference>
<evidence type="ECO:0000256" key="5">
    <source>
        <dbReference type="PIRSR" id="PIRSR601211-2"/>
    </source>
</evidence>
<dbReference type="GO" id="GO:0006644">
    <property type="term" value="P:phospholipid metabolic process"/>
    <property type="evidence" value="ECO:0007669"/>
    <property type="project" value="InterPro"/>
</dbReference>
<keyword evidence="5" id="KW-0479">Metal-binding</keyword>
<dbReference type="InterPro" id="IPR033112">
    <property type="entry name" value="PLA2_Asp_AS"/>
</dbReference>
<dbReference type="EnsemblMetazoa" id="XM_038193677.1">
    <property type="protein sequence ID" value="XP_038049605.1"/>
    <property type="gene ID" value="LOC119723130"/>
</dbReference>
<dbReference type="EC" id="3.1.1.4" evidence="8"/>
<organism evidence="10 11">
    <name type="scientific">Patiria miniata</name>
    <name type="common">Bat star</name>
    <name type="synonym">Asterina miniata</name>
    <dbReference type="NCBI Taxonomy" id="46514"/>
    <lineage>
        <taxon>Eukaryota</taxon>
        <taxon>Metazoa</taxon>
        <taxon>Echinodermata</taxon>
        <taxon>Eleutherozoa</taxon>
        <taxon>Asterozoa</taxon>
        <taxon>Asteroidea</taxon>
        <taxon>Valvatacea</taxon>
        <taxon>Valvatida</taxon>
        <taxon>Asterinidae</taxon>
        <taxon>Patiria</taxon>
    </lineage>
</organism>
<dbReference type="GeneID" id="119723130"/>
<dbReference type="SMART" id="SM00085">
    <property type="entry name" value="PA2c"/>
    <property type="match status" value="1"/>
</dbReference>
<evidence type="ECO:0000256" key="8">
    <source>
        <dbReference type="RuleBase" id="RU361236"/>
    </source>
</evidence>
<comment type="similarity">
    <text evidence="7">Belongs to the phospholipase A2 family.</text>
</comment>
<feature type="binding site" evidence="5">
    <location>
        <position position="99"/>
    </location>
    <ligand>
        <name>Ca(2+)</name>
        <dbReference type="ChEBI" id="CHEBI:29108"/>
    </ligand>
</feature>
<feature type="chain" id="PRO_5038159368" description="Phospholipase A2" evidence="8">
    <location>
        <begin position="31"/>
        <end position="183"/>
    </location>
</feature>
<feature type="signal peptide" evidence="8">
    <location>
        <begin position="1"/>
        <end position="30"/>
    </location>
</feature>
<keyword evidence="8" id="KW-0378">Hydrolase</keyword>
<evidence type="ECO:0000259" key="9">
    <source>
        <dbReference type="SMART" id="SM00085"/>
    </source>
</evidence>
<dbReference type="Gene3D" id="1.20.90.10">
    <property type="entry name" value="Phospholipase A2 domain"/>
    <property type="match status" value="1"/>
</dbReference>
<feature type="active site" evidence="4">
    <location>
        <position position="157"/>
    </location>
</feature>
<dbReference type="PANTHER" id="PTHR11716:SF100">
    <property type="entry name" value="PHOSPHOLIPASE A2"/>
    <property type="match status" value="1"/>
</dbReference>
<dbReference type="PANTHER" id="PTHR11716">
    <property type="entry name" value="PHOSPHOLIPASE A2 FAMILY MEMBER"/>
    <property type="match status" value="1"/>
</dbReference>
<dbReference type="InterPro" id="IPR016090">
    <property type="entry name" value="PLA2-like_dom"/>
</dbReference>
<dbReference type="GO" id="GO:0016042">
    <property type="term" value="P:lipid catabolic process"/>
    <property type="evidence" value="ECO:0007669"/>
    <property type="project" value="InterPro"/>
</dbReference>
<evidence type="ECO:0000256" key="2">
    <source>
        <dbReference type="ARBA" id="ARBA00022525"/>
    </source>
</evidence>
<accession>A0A913ZF61</accession>
<dbReference type="InterPro" id="IPR001211">
    <property type="entry name" value="PLA2"/>
</dbReference>
<evidence type="ECO:0000256" key="7">
    <source>
        <dbReference type="RuleBase" id="RU003654"/>
    </source>
</evidence>
<evidence type="ECO:0000256" key="1">
    <source>
        <dbReference type="ARBA" id="ARBA00004613"/>
    </source>
</evidence>
<dbReference type="OrthoDB" id="5841574at2759"/>
<dbReference type="RefSeq" id="XP_038049605.1">
    <property type="nucleotide sequence ID" value="XM_038193677.1"/>
</dbReference>
<dbReference type="PROSITE" id="PS00119">
    <property type="entry name" value="PA2_ASP"/>
    <property type="match status" value="1"/>
</dbReference>
<dbReference type="PROSITE" id="PS00118">
    <property type="entry name" value="PA2_HIS"/>
    <property type="match status" value="1"/>
</dbReference>
<proteinExistence type="inferred from homology"/>
<dbReference type="GO" id="GO:0005543">
    <property type="term" value="F:phospholipid binding"/>
    <property type="evidence" value="ECO:0007669"/>
    <property type="project" value="TreeGrafter"/>
</dbReference>
<feature type="disulfide bond" evidence="6">
    <location>
        <begin position="94"/>
        <end position="163"/>
    </location>
</feature>
<dbReference type="PRINTS" id="PR00389">
    <property type="entry name" value="PHPHLIPASEA2"/>
</dbReference>
<feature type="domain" description="Phospholipase A2-like central" evidence="9">
    <location>
        <begin position="49"/>
        <end position="182"/>
    </location>
</feature>
<dbReference type="Proteomes" id="UP000887568">
    <property type="component" value="Unplaced"/>
</dbReference>
<evidence type="ECO:0000256" key="4">
    <source>
        <dbReference type="PIRSR" id="PIRSR601211-1"/>
    </source>
</evidence>